<name>A0A397S5K0_9GLOM</name>
<dbReference type="SUPFAM" id="SSF52047">
    <property type="entry name" value="RNI-like"/>
    <property type="match status" value="1"/>
</dbReference>
<organism evidence="1 2">
    <name type="scientific">Glomus cerebriforme</name>
    <dbReference type="NCBI Taxonomy" id="658196"/>
    <lineage>
        <taxon>Eukaryota</taxon>
        <taxon>Fungi</taxon>
        <taxon>Fungi incertae sedis</taxon>
        <taxon>Mucoromycota</taxon>
        <taxon>Glomeromycotina</taxon>
        <taxon>Glomeromycetes</taxon>
        <taxon>Glomerales</taxon>
        <taxon>Glomeraceae</taxon>
        <taxon>Glomus</taxon>
    </lineage>
</organism>
<dbReference type="Proteomes" id="UP000265703">
    <property type="component" value="Unassembled WGS sequence"/>
</dbReference>
<dbReference type="InterPro" id="IPR032675">
    <property type="entry name" value="LRR_dom_sf"/>
</dbReference>
<keyword evidence="2" id="KW-1185">Reference proteome</keyword>
<sequence>MSCQLPGDCLNEIFEYLDHDRKTLHSLLLVNRFYLTSSFLSTLFACLPKGSKDLLFKNRVFISTPTSKPPLFNYPSFCKVLSIDEICQIISIGLEKTPITIISKKDESYLVINEVIKIYRVSKIPNELKELISLQNNLKNLRLSASNEGDWTVIIPTLTKHSNTLTKLHLYSENNNNLPLSFISLFLNLQEIKLSGNLTNDFGKLHYITFPKLQYLSMSFNYINPEYGMKFLEINGKNLKKLSIVIYNGELNTLRTIFNSCQYLESIKIRCGEEYLSEKEILEIIATPMILMPIHHENQIEILKNNVVNVVGVGTILKIS</sequence>
<dbReference type="OrthoDB" id="10257471at2759"/>
<dbReference type="Gene3D" id="3.80.10.10">
    <property type="entry name" value="Ribonuclease Inhibitor"/>
    <property type="match status" value="1"/>
</dbReference>
<accession>A0A397S5K0</accession>
<dbReference type="AlphaFoldDB" id="A0A397S5K0"/>
<gene>
    <name evidence="1" type="ORF">C1645_837271</name>
</gene>
<evidence type="ECO:0008006" key="3">
    <source>
        <dbReference type="Google" id="ProtNLM"/>
    </source>
</evidence>
<proteinExistence type="predicted"/>
<comment type="caution">
    <text evidence="1">The sequence shown here is derived from an EMBL/GenBank/DDBJ whole genome shotgun (WGS) entry which is preliminary data.</text>
</comment>
<evidence type="ECO:0000313" key="2">
    <source>
        <dbReference type="Proteomes" id="UP000265703"/>
    </source>
</evidence>
<dbReference type="EMBL" id="QKYT01000820">
    <property type="protein sequence ID" value="RIA81278.1"/>
    <property type="molecule type" value="Genomic_DNA"/>
</dbReference>
<reference evidence="1 2" key="1">
    <citation type="submission" date="2018-06" db="EMBL/GenBank/DDBJ databases">
        <title>Comparative genomics reveals the genomic features of Rhizophagus irregularis, R. cerebriforme, R. diaphanum and Gigaspora rosea, and their symbiotic lifestyle signature.</title>
        <authorList>
            <person name="Morin E."/>
            <person name="San Clemente H."/>
            <person name="Chen E.C.H."/>
            <person name="De La Providencia I."/>
            <person name="Hainaut M."/>
            <person name="Kuo A."/>
            <person name="Kohler A."/>
            <person name="Murat C."/>
            <person name="Tang N."/>
            <person name="Roy S."/>
            <person name="Loubradou J."/>
            <person name="Henrissat B."/>
            <person name="Grigoriev I.V."/>
            <person name="Corradi N."/>
            <person name="Roux C."/>
            <person name="Martin F.M."/>
        </authorList>
    </citation>
    <scope>NUCLEOTIDE SEQUENCE [LARGE SCALE GENOMIC DNA]</scope>
    <source>
        <strain evidence="1 2">DAOM 227022</strain>
    </source>
</reference>
<protein>
    <recommendedName>
        <fullName evidence="3">F-box domain-containing protein</fullName>
    </recommendedName>
</protein>
<evidence type="ECO:0000313" key="1">
    <source>
        <dbReference type="EMBL" id="RIA81278.1"/>
    </source>
</evidence>